<sequence length="230" mass="26358">MHFPRYNSVFFTTQPLNSYTYLVVGPSFFAADVVNLTIASENAQQRQKEYMFGYSPNYPQFGNWSLNPRWDTSREVYSNLCGDNCNLFRNGSTLVEPLSFDNITAMDCLARYGASFGNHSDVIMVVTYDELTSEPVDDGPLLHIGYSVGPTRTSGSQWVWGTSNNFSRYDIYKYLSNVTTIEDWNVFGYRVDYCLSRQWDNSQAYALGFSWPMLTGKLRKLIIQSNRLTV</sequence>
<organism evidence="1 2">
    <name type="scientific">Alternaria tenuissima</name>
    <dbReference type="NCBI Taxonomy" id="119927"/>
    <lineage>
        <taxon>Eukaryota</taxon>
        <taxon>Fungi</taxon>
        <taxon>Dikarya</taxon>
        <taxon>Ascomycota</taxon>
        <taxon>Pezizomycotina</taxon>
        <taxon>Dothideomycetes</taxon>
        <taxon>Pleosporomycetidae</taxon>
        <taxon>Pleosporales</taxon>
        <taxon>Pleosporineae</taxon>
        <taxon>Pleosporaceae</taxon>
        <taxon>Alternaria</taxon>
        <taxon>Alternaria sect. Alternaria</taxon>
        <taxon>Alternaria alternata complex</taxon>
    </lineage>
</organism>
<dbReference type="Proteomes" id="UP000292402">
    <property type="component" value="Unassembled WGS sequence"/>
</dbReference>
<evidence type="ECO:0000313" key="1">
    <source>
        <dbReference type="EMBL" id="RYN49102.1"/>
    </source>
</evidence>
<accession>A0A4Q4MFC7</accession>
<protein>
    <submittedName>
        <fullName evidence="1">Uncharacterized protein</fullName>
    </submittedName>
</protein>
<name>A0A4Q4MFC7_9PLEO</name>
<dbReference type="EMBL" id="PDXA01000021">
    <property type="protein sequence ID" value="RYN49102.1"/>
    <property type="molecule type" value="Genomic_DNA"/>
</dbReference>
<proteinExistence type="predicted"/>
<evidence type="ECO:0000313" key="2">
    <source>
        <dbReference type="Proteomes" id="UP000292402"/>
    </source>
</evidence>
<comment type="caution">
    <text evidence="1">The sequence shown here is derived from an EMBL/GenBank/DDBJ whole genome shotgun (WGS) entry which is preliminary data.</text>
</comment>
<gene>
    <name evidence="1" type="ORF">AA0114_g6752</name>
</gene>
<reference evidence="2" key="1">
    <citation type="journal article" date="2019" name="bioRxiv">
        <title>Genomics, evolutionary history and diagnostics of the Alternaria alternata species group including apple and Asian pear pathotypes.</title>
        <authorList>
            <person name="Armitage A.D."/>
            <person name="Cockerton H.M."/>
            <person name="Sreenivasaprasad S."/>
            <person name="Woodhall J.W."/>
            <person name="Lane C.R."/>
            <person name="Harrison R.J."/>
            <person name="Clarkson J.P."/>
        </authorList>
    </citation>
    <scope>NUCLEOTIDE SEQUENCE [LARGE SCALE GENOMIC DNA]</scope>
    <source>
        <strain evidence="2">FERA 1082</strain>
    </source>
</reference>
<dbReference type="AlphaFoldDB" id="A0A4Q4MFC7"/>